<feature type="region of interest" description="Disordered" evidence="1">
    <location>
        <begin position="88"/>
        <end position="109"/>
    </location>
</feature>
<gene>
    <name evidence="2" type="ORF">EVAR_55981_1</name>
</gene>
<accession>A0A4C1YA69</accession>
<comment type="caution">
    <text evidence="2">The sequence shown here is derived from an EMBL/GenBank/DDBJ whole genome shotgun (WGS) entry which is preliminary data.</text>
</comment>
<keyword evidence="3" id="KW-1185">Reference proteome</keyword>
<name>A0A4C1YA69_EUMVA</name>
<reference evidence="2 3" key="1">
    <citation type="journal article" date="2019" name="Commun. Biol.">
        <title>The bagworm genome reveals a unique fibroin gene that provides high tensile strength.</title>
        <authorList>
            <person name="Kono N."/>
            <person name="Nakamura H."/>
            <person name="Ohtoshi R."/>
            <person name="Tomita M."/>
            <person name="Numata K."/>
            <person name="Arakawa K."/>
        </authorList>
    </citation>
    <scope>NUCLEOTIDE SEQUENCE [LARGE SCALE GENOMIC DNA]</scope>
</reference>
<protein>
    <submittedName>
        <fullName evidence="2">Uncharacterized protein</fullName>
    </submittedName>
</protein>
<evidence type="ECO:0000313" key="3">
    <source>
        <dbReference type="Proteomes" id="UP000299102"/>
    </source>
</evidence>
<sequence>MWTKSKQPTLHRVLPYTDLRPPAPERSQPHKLLIGYRLRLALRTPTRGDLCRLRDGGNPNLCSPRLLDELTRMESDASRNRSISIRVTDRSCKKKDNHKSSERSGRDAAVAGECQANRFNLSTVDSLGSMVATTCSISYSRCDSHHLTEGCINKIRQSVLSGVVRRSPGLPAALAPRKLLTKLKRPAYKGQTGIAGHWIVDGLRSPPPMDTRILGESLARCRPFKQNKLFAIASHCYSIRRSGRESRRSHFRRVPCRKRGRVRARGPHGAPSAGVP</sequence>
<dbReference type="AlphaFoldDB" id="A0A4C1YA69"/>
<evidence type="ECO:0000313" key="2">
    <source>
        <dbReference type="EMBL" id="GBP71782.1"/>
    </source>
</evidence>
<feature type="compositionally biased region" description="Basic residues" evidence="1">
    <location>
        <begin position="249"/>
        <end position="266"/>
    </location>
</feature>
<feature type="region of interest" description="Disordered" evidence="1">
    <location>
        <begin position="247"/>
        <end position="276"/>
    </location>
</feature>
<dbReference type="EMBL" id="BGZK01001121">
    <property type="protein sequence ID" value="GBP71782.1"/>
    <property type="molecule type" value="Genomic_DNA"/>
</dbReference>
<dbReference type="Proteomes" id="UP000299102">
    <property type="component" value="Unassembled WGS sequence"/>
</dbReference>
<organism evidence="2 3">
    <name type="scientific">Eumeta variegata</name>
    <name type="common">Bagworm moth</name>
    <name type="synonym">Eumeta japonica</name>
    <dbReference type="NCBI Taxonomy" id="151549"/>
    <lineage>
        <taxon>Eukaryota</taxon>
        <taxon>Metazoa</taxon>
        <taxon>Ecdysozoa</taxon>
        <taxon>Arthropoda</taxon>
        <taxon>Hexapoda</taxon>
        <taxon>Insecta</taxon>
        <taxon>Pterygota</taxon>
        <taxon>Neoptera</taxon>
        <taxon>Endopterygota</taxon>
        <taxon>Lepidoptera</taxon>
        <taxon>Glossata</taxon>
        <taxon>Ditrysia</taxon>
        <taxon>Tineoidea</taxon>
        <taxon>Psychidae</taxon>
        <taxon>Oiketicinae</taxon>
        <taxon>Eumeta</taxon>
    </lineage>
</organism>
<proteinExistence type="predicted"/>
<evidence type="ECO:0000256" key="1">
    <source>
        <dbReference type="SAM" id="MobiDB-lite"/>
    </source>
</evidence>